<feature type="transmembrane region" description="Helical" evidence="5">
    <location>
        <begin position="95"/>
        <end position="117"/>
    </location>
</feature>
<evidence type="ECO:0000256" key="2">
    <source>
        <dbReference type="ARBA" id="ARBA00022692"/>
    </source>
</evidence>
<feature type="transmembrane region" description="Helical" evidence="5">
    <location>
        <begin position="21"/>
        <end position="40"/>
    </location>
</feature>
<name>A0A915Q3H8_9BILA</name>
<dbReference type="PANTHER" id="PTHR11785:SF523">
    <property type="entry name" value="AMINO ACID TRANSPORTER PROTEIN 6"/>
    <property type="match status" value="1"/>
</dbReference>
<reference evidence="7" key="1">
    <citation type="submission" date="2022-11" db="UniProtKB">
        <authorList>
            <consortium name="WormBaseParasite"/>
        </authorList>
    </citation>
    <scope>IDENTIFICATION</scope>
</reference>
<sequence length="546" mass="60723">MKEESDATAATNIQTDTNKMGFYGAISYFIGNILGAGLFITPASVLNEVNSVGLSLIIWSTAALISLLGAFCYIELATSIYSSGADFAYLCYVKWYPIAFAFMCVGCFVVYPATLAIQAETFSEYLIKGFHVQLSDDTYEFYLKKLIGFSLLWLLMTLNFFSLKIVVSRFQIVASVAKISATAIVICIGFYLLIFKGETQNLQNAFEGMQLKPSYIIAALFAGLFSYDGWDVLNFGAEEIKKPKRTMPMVIICGMLLVAFIFIATNISFFVVLSKKQMKSSVAVADTFAMVKLGNFRFAVPFLICIILIGSINTSLFCASRYLYVAARQGHLPAFLSYSNTEHDSPRVAIFLCVILSFLLSFAGNLSQLISYVSFCQWLQRIFTILALLWIRFTQKTVHPDAIQNPVIVPIIFLVISVTLVTTTAIANIHICTIGGSVLLSGFTTYFFCKLQAGKRLESFGHSLNNKVTVFLQIMFNVMPPHISKEEERTKPYRVNSSIPKTNCNTGFVSTVESLRSIAENDKDSTTVRNQILDNGVDHQKLTSRR</sequence>
<dbReference type="Gene3D" id="1.20.1740.10">
    <property type="entry name" value="Amino acid/polyamine transporter I"/>
    <property type="match status" value="1"/>
</dbReference>
<keyword evidence="3 5" id="KW-1133">Transmembrane helix</keyword>
<feature type="transmembrane region" description="Helical" evidence="5">
    <location>
        <begin position="345"/>
        <end position="363"/>
    </location>
</feature>
<dbReference type="GO" id="GO:0016020">
    <property type="term" value="C:membrane"/>
    <property type="evidence" value="ECO:0007669"/>
    <property type="project" value="UniProtKB-SubCell"/>
</dbReference>
<feature type="transmembrane region" description="Helical" evidence="5">
    <location>
        <begin position="52"/>
        <end position="74"/>
    </location>
</feature>
<dbReference type="AlphaFoldDB" id="A0A915Q3H8"/>
<comment type="subcellular location">
    <subcellularLocation>
        <location evidence="1">Membrane</location>
        <topology evidence="1">Multi-pass membrane protein</topology>
    </subcellularLocation>
</comment>
<feature type="transmembrane region" description="Helical" evidence="5">
    <location>
        <begin position="179"/>
        <end position="195"/>
    </location>
</feature>
<evidence type="ECO:0000256" key="5">
    <source>
        <dbReference type="SAM" id="Phobius"/>
    </source>
</evidence>
<feature type="transmembrane region" description="Helical" evidence="5">
    <location>
        <begin position="146"/>
        <end position="167"/>
    </location>
</feature>
<feature type="transmembrane region" description="Helical" evidence="5">
    <location>
        <begin position="427"/>
        <end position="449"/>
    </location>
</feature>
<evidence type="ECO:0000256" key="1">
    <source>
        <dbReference type="ARBA" id="ARBA00004141"/>
    </source>
</evidence>
<keyword evidence="2 5" id="KW-0812">Transmembrane</keyword>
<dbReference type="FunFam" id="1.20.1740.10:FF:000058">
    <property type="entry name" value="Amino Acid Transporter"/>
    <property type="match status" value="1"/>
</dbReference>
<accession>A0A915Q3H8</accession>
<feature type="transmembrane region" description="Helical" evidence="5">
    <location>
        <begin position="403"/>
        <end position="421"/>
    </location>
</feature>
<evidence type="ECO:0000256" key="4">
    <source>
        <dbReference type="ARBA" id="ARBA00023136"/>
    </source>
</evidence>
<feature type="transmembrane region" description="Helical" evidence="5">
    <location>
        <begin position="215"/>
        <end position="237"/>
    </location>
</feature>
<dbReference type="InterPro" id="IPR002293">
    <property type="entry name" value="AA/rel_permease1"/>
</dbReference>
<dbReference type="GO" id="GO:0015179">
    <property type="term" value="F:L-amino acid transmembrane transporter activity"/>
    <property type="evidence" value="ECO:0007669"/>
    <property type="project" value="TreeGrafter"/>
</dbReference>
<dbReference type="PANTHER" id="PTHR11785">
    <property type="entry name" value="AMINO ACID TRANSPORTER"/>
    <property type="match status" value="1"/>
</dbReference>
<dbReference type="WBParaSite" id="sdigi.contig85.g3960.t1">
    <property type="protein sequence ID" value="sdigi.contig85.g3960.t1"/>
    <property type="gene ID" value="sdigi.contig85.g3960"/>
</dbReference>
<dbReference type="Proteomes" id="UP000887581">
    <property type="component" value="Unplaced"/>
</dbReference>
<feature type="transmembrane region" description="Helical" evidence="5">
    <location>
        <begin position="298"/>
        <end position="324"/>
    </location>
</feature>
<evidence type="ECO:0000256" key="3">
    <source>
        <dbReference type="ARBA" id="ARBA00022989"/>
    </source>
</evidence>
<proteinExistence type="predicted"/>
<evidence type="ECO:0000313" key="7">
    <source>
        <dbReference type="WBParaSite" id="sdigi.contig85.g3960.t1"/>
    </source>
</evidence>
<keyword evidence="4 5" id="KW-0472">Membrane</keyword>
<protein>
    <submittedName>
        <fullName evidence="7">Amino acid permease</fullName>
    </submittedName>
</protein>
<dbReference type="InterPro" id="IPR050598">
    <property type="entry name" value="AminoAcid_Transporter"/>
</dbReference>
<dbReference type="PIRSF" id="PIRSF006060">
    <property type="entry name" value="AA_transporter"/>
    <property type="match status" value="1"/>
</dbReference>
<keyword evidence="6" id="KW-1185">Reference proteome</keyword>
<organism evidence="6 7">
    <name type="scientific">Setaria digitata</name>
    <dbReference type="NCBI Taxonomy" id="48799"/>
    <lineage>
        <taxon>Eukaryota</taxon>
        <taxon>Metazoa</taxon>
        <taxon>Ecdysozoa</taxon>
        <taxon>Nematoda</taxon>
        <taxon>Chromadorea</taxon>
        <taxon>Rhabditida</taxon>
        <taxon>Spirurina</taxon>
        <taxon>Spiruromorpha</taxon>
        <taxon>Filarioidea</taxon>
        <taxon>Setariidae</taxon>
        <taxon>Setaria</taxon>
    </lineage>
</organism>
<feature type="transmembrane region" description="Helical" evidence="5">
    <location>
        <begin position="249"/>
        <end position="273"/>
    </location>
</feature>
<dbReference type="Pfam" id="PF13520">
    <property type="entry name" value="AA_permease_2"/>
    <property type="match status" value="1"/>
</dbReference>
<evidence type="ECO:0000313" key="6">
    <source>
        <dbReference type="Proteomes" id="UP000887581"/>
    </source>
</evidence>